<dbReference type="KEGG" id="hara:AArcS_2161"/>
<dbReference type="InterPro" id="IPR036249">
    <property type="entry name" value="Thioredoxin-like_sf"/>
</dbReference>
<dbReference type="SUPFAM" id="SSF52833">
    <property type="entry name" value="Thioredoxin-like"/>
    <property type="match status" value="1"/>
</dbReference>
<evidence type="ECO:0000313" key="1">
    <source>
        <dbReference type="EMBL" id="QSG03359.1"/>
    </source>
</evidence>
<sequence length="56" mass="6171">MSYHEALAVMVSERVEAAHRRGVTGVPAFARDGYSPRGAVPPEQLVHLIEGVYTEY</sequence>
<dbReference type="AlphaFoldDB" id="A0A897MWR8"/>
<dbReference type="Proteomes" id="UP000663586">
    <property type="component" value="Chromosome"/>
</dbReference>
<gene>
    <name evidence="1" type="primary">frnE</name>
    <name evidence="1" type="ORF">AArcS_2161</name>
</gene>
<keyword evidence="1" id="KW-0413">Isomerase</keyword>
<protein>
    <submittedName>
        <fullName evidence="1">Putative dithiol-disulfide isomerase involved in polyketide biosynthesis</fullName>
    </submittedName>
</protein>
<dbReference type="Gene3D" id="3.40.30.10">
    <property type="entry name" value="Glutaredoxin"/>
    <property type="match status" value="1"/>
</dbReference>
<reference evidence="1" key="1">
    <citation type="submission" date="2020-11" db="EMBL/GenBank/DDBJ databases">
        <title>Carbohydrate-dependent, anaerobic sulfur respiration: A novel catabolism in halophilic archaea.</title>
        <authorList>
            <person name="Sorokin D.Y."/>
            <person name="Messina E."/>
            <person name="Smedile F."/>
            <person name="La Cono V."/>
            <person name="Hallsworth J.E."/>
            <person name="Yakimov M.M."/>
        </authorList>
    </citation>
    <scope>NUCLEOTIDE SEQUENCE</scope>
    <source>
        <strain evidence="1">AArc-S</strain>
    </source>
</reference>
<evidence type="ECO:0000313" key="2">
    <source>
        <dbReference type="Proteomes" id="UP000663586"/>
    </source>
</evidence>
<name>A0A897MWR8_9EURY</name>
<proteinExistence type="predicted"/>
<dbReference type="EMBL" id="CP064786">
    <property type="protein sequence ID" value="QSG03359.1"/>
    <property type="molecule type" value="Genomic_DNA"/>
</dbReference>
<dbReference type="GO" id="GO:0016853">
    <property type="term" value="F:isomerase activity"/>
    <property type="evidence" value="ECO:0007669"/>
    <property type="project" value="UniProtKB-KW"/>
</dbReference>
<organism evidence="1 2">
    <name type="scientific">Natranaeroarchaeum sulfidigenes</name>
    <dbReference type="NCBI Taxonomy" id="2784880"/>
    <lineage>
        <taxon>Archaea</taxon>
        <taxon>Methanobacteriati</taxon>
        <taxon>Methanobacteriota</taxon>
        <taxon>Stenosarchaea group</taxon>
        <taxon>Halobacteria</taxon>
        <taxon>Halobacteriales</taxon>
        <taxon>Natronoarchaeaceae</taxon>
        <taxon>Natranaeroarchaeum</taxon>
    </lineage>
</organism>
<keyword evidence="2" id="KW-1185">Reference proteome</keyword>
<accession>A0A897MWR8</accession>